<reference evidence="1" key="1">
    <citation type="submission" date="2014-11" db="EMBL/GenBank/DDBJ databases">
        <authorList>
            <person name="Amaro Gonzalez C."/>
        </authorList>
    </citation>
    <scope>NUCLEOTIDE SEQUENCE</scope>
</reference>
<dbReference type="AlphaFoldDB" id="A0A0E9TC74"/>
<evidence type="ECO:0000313" key="1">
    <source>
        <dbReference type="EMBL" id="JAH51279.1"/>
    </source>
</evidence>
<reference evidence="1" key="2">
    <citation type="journal article" date="2015" name="Fish Shellfish Immunol.">
        <title>Early steps in the European eel (Anguilla anguilla)-Vibrio vulnificus interaction in the gills: Role of the RtxA13 toxin.</title>
        <authorList>
            <person name="Callol A."/>
            <person name="Pajuelo D."/>
            <person name="Ebbesson L."/>
            <person name="Teles M."/>
            <person name="MacKenzie S."/>
            <person name="Amaro C."/>
        </authorList>
    </citation>
    <scope>NUCLEOTIDE SEQUENCE</scope>
</reference>
<organism evidence="1">
    <name type="scientific">Anguilla anguilla</name>
    <name type="common">European freshwater eel</name>
    <name type="synonym">Muraena anguilla</name>
    <dbReference type="NCBI Taxonomy" id="7936"/>
    <lineage>
        <taxon>Eukaryota</taxon>
        <taxon>Metazoa</taxon>
        <taxon>Chordata</taxon>
        <taxon>Craniata</taxon>
        <taxon>Vertebrata</taxon>
        <taxon>Euteleostomi</taxon>
        <taxon>Actinopterygii</taxon>
        <taxon>Neopterygii</taxon>
        <taxon>Teleostei</taxon>
        <taxon>Anguilliformes</taxon>
        <taxon>Anguillidae</taxon>
        <taxon>Anguilla</taxon>
    </lineage>
</organism>
<dbReference type="EMBL" id="GBXM01057298">
    <property type="protein sequence ID" value="JAH51279.1"/>
    <property type="molecule type" value="Transcribed_RNA"/>
</dbReference>
<name>A0A0E9TC74_ANGAN</name>
<accession>A0A0E9TC74</accession>
<protein>
    <submittedName>
        <fullName evidence="1">Uncharacterized protein</fullName>
    </submittedName>
</protein>
<proteinExistence type="predicted"/>
<sequence>MRVHTQYMYTTLKFRGVGYWNRNYYLLPSHKMHVFYMVGYT</sequence>